<dbReference type="InterPro" id="IPR002821">
    <property type="entry name" value="Hydantoinase_A"/>
</dbReference>
<proteinExistence type="predicted"/>
<dbReference type="Proteomes" id="UP000198882">
    <property type="component" value="Unassembled WGS sequence"/>
</dbReference>
<evidence type="ECO:0000259" key="2">
    <source>
        <dbReference type="Pfam" id="PF05378"/>
    </source>
</evidence>
<dbReference type="InterPro" id="IPR043129">
    <property type="entry name" value="ATPase_NBD"/>
</dbReference>
<evidence type="ECO:0000313" key="4">
    <source>
        <dbReference type="EMBL" id="SDK57494.1"/>
    </source>
</evidence>
<feature type="domain" description="Hydantoinase/oxoprolinase N-terminal" evidence="2">
    <location>
        <begin position="4"/>
        <end position="181"/>
    </location>
</feature>
<dbReference type="EMBL" id="FNFE01000005">
    <property type="protein sequence ID" value="SDK57494.1"/>
    <property type="molecule type" value="Genomic_DNA"/>
</dbReference>
<sequence length="675" mass="72629">MTVRIGVDTGGTFTDVVLYDAATGEIHITKTPSTPPNFDEGVLTGIDKIIEKTDTEPSTVSFLSHGTTVGTNAVLEGDIPDLGLITNEGLRDVLEIGDQTRPELYNLQVDKPPALVPRRLRREVPGRFDSAGEIIDPFDETQARTVVESLAEADVDSIVVSLLFSYLEDDHERRVGEIIERVDPELDYALSSAVYPERREYDRTVTTVLNEAVKIRIQDYLDRLDTGIADRGLDVPLTVMHSGGGIFGTTQATEFAIRTVLSGPAAGAVATRDVCQTEALENVIGLDMGGTSTDVSVVEDGDIVRSTAGEINDLPINTPMIDIHTVGAGGGSIVWIDEGGGLRVGPQSAGADPGPICYDRGGTEPTVTDANLVLGRIDPDAFLEGNMSTAAQRARDRFRTEIADPLGESLEEAAMSVLKVANAKMSRQIRKVTVERGQDPASFSLVAFGGAGPLQAAAVGRQMEMDSIVLPQSPGVFSARGLLLADIRLDESQASHSTRPDAEIARSQFESMEATLVERFDEQGFDRREVDVEYAIDARYEGQSYERTVALAGETVTEETLGATVERFHDVHEQLYGYSMPNEPVELVALRSTGTVETAPLEAQSVDADVDAVRTERKVYFEGGFRTTPIYRRSGLSVGQQLEGPAIIEEPGCTSLLPPGTTANVTEDGNVIVTL</sequence>
<protein>
    <submittedName>
        <fullName evidence="4">N-methylhydantoinase A</fullName>
    </submittedName>
</protein>
<reference evidence="5" key="1">
    <citation type="submission" date="2016-10" db="EMBL/GenBank/DDBJ databases">
        <authorList>
            <person name="Varghese N."/>
            <person name="Submissions S."/>
        </authorList>
    </citation>
    <scope>NUCLEOTIDE SEQUENCE [LARGE SCALE GENOMIC DNA]</scope>
    <source>
        <strain evidence="5">B4,CECT 8067,JCM 17497</strain>
    </source>
</reference>
<dbReference type="Pfam" id="PF19278">
    <property type="entry name" value="Hydant_A_C"/>
    <property type="match status" value="1"/>
</dbReference>
<dbReference type="InterPro" id="IPR049517">
    <property type="entry name" value="ACX-like_C"/>
</dbReference>
<keyword evidence="5" id="KW-1185">Reference proteome</keyword>
<dbReference type="InterPro" id="IPR008040">
    <property type="entry name" value="Hydant_A_N"/>
</dbReference>
<feature type="domain" description="Acetophenone carboxylase-like C-terminal" evidence="3">
    <location>
        <begin position="503"/>
        <end position="665"/>
    </location>
</feature>
<dbReference type="SUPFAM" id="SSF53067">
    <property type="entry name" value="Actin-like ATPase domain"/>
    <property type="match status" value="1"/>
</dbReference>
<feature type="domain" description="Hydantoinase A/oxoprolinase" evidence="1">
    <location>
        <begin position="203"/>
        <end position="490"/>
    </location>
</feature>
<dbReference type="AlphaFoldDB" id="A0A1G9D1A9"/>
<dbReference type="PANTHER" id="PTHR11365:SF23">
    <property type="entry name" value="HYPOTHETICAL 5-OXOPROLINASE (EUROFUNG)-RELATED"/>
    <property type="match status" value="1"/>
</dbReference>
<dbReference type="Pfam" id="PF01968">
    <property type="entry name" value="Hydantoinase_A"/>
    <property type="match status" value="1"/>
</dbReference>
<dbReference type="STRING" id="1095776.SAMN04515672_3383"/>
<accession>A0A1G9D1A9</accession>
<dbReference type="OrthoDB" id="8261at2157"/>
<dbReference type="Pfam" id="PF05378">
    <property type="entry name" value="Hydant_A_N"/>
    <property type="match status" value="1"/>
</dbReference>
<dbReference type="GO" id="GO:0005829">
    <property type="term" value="C:cytosol"/>
    <property type="evidence" value="ECO:0007669"/>
    <property type="project" value="TreeGrafter"/>
</dbReference>
<name>A0A1G9D1A9_9EURY</name>
<evidence type="ECO:0000259" key="1">
    <source>
        <dbReference type="Pfam" id="PF01968"/>
    </source>
</evidence>
<organism evidence="4 5">
    <name type="scientific">Natronorubrum texcoconense</name>
    <dbReference type="NCBI Taxonomy" id="1095776"/>
    <lineage>
        <taxon>Archaea</taxon>
        <taxon>Methanobacteriati</taxon>
        <taxon>Methanobacteriota</taxon>
        <taxon>Stenosarchaea group</taxon>
        <taxon>Halobacteria</taxon>
        <taxon>Halobacteriales</taxon>
        <taxon>Natrialbaceae</taxon>
        <taxon>Natronorubrum</taxon>
    </lineage>
</organism>
<evidence type="ECO:0000259" key="3">
    <source>
        <dbReference type="Pfam" id="PF19278"/>
    </source>
</evidence>
<evidence type="ECO:0000313" key="5">
    <source>
        <dbReference type="Proteomes" id="UP000198882"/>
    </source>
</evidence>
<dbReference type="GO" id="GO:0017168">
    <property type="term" value="F:5-oxoprolinase (ATP-hydrolyzing) activity"/>
    <property type="evidence" value="ECO:0007669"/>
    <property type="project" value="TreeGrafter"/>
</dbReference>
<dbReference type="GO" id="GO:0006749">
    <property type="term" value="P:glutathione metabolic process"/>
    <property type="evidence" value="ECO:0007669"/>
    <property type="project" value="TreeGrafter"/>
</dbReference>
<gene>
    <name evidence="4" type="ORF">SAMN04515672_3383</name>
</gene>
<dbReference type="PANTHER" id="PTHR11365">
    <property type="entry name" value="5-OXOPROLINASE RELATED"/>
    <property type="match status" value="1"/>
</dbReference>
<dbReference type="InterPro" id="IPR045079">
    <property type="entry name" value="Oxoprolinase-like"/>
</dbReference>
<dbReference type="RefSeq" id="WP_090309628.1">
    <property type="nucleotide sequence ID" value="NZ_FNFE01000005.1"/>
</dbReference>